<dbReference type="InterPro" id="IPR003447">
    <property type="entry name" value="FEMABX"/>
</dbReference>
<dbReference type="EMBL" id="MEXH01000032">
    <property type="protein sequence ID" value="OGC91636.1"/>
    <property type="molecule type" value="Genomic_DNA"/>
</dbReference>
<dbReference type="Pfam" id="PF02388">
    <property type="entry name" value="FemAB"/>
    <property type="match status" value="1"/>
</dbReference>
<dbReference type="PANTHER" id="PTHR36174:SF1">
    <property type="entry name" value="LIPID II:GLYCINE GLYCYLTRANSFERASE"/>
    <property type="match status" value="1"/>
</dbReference>
<keyword evidence="4" id="KW-0573">Peptidoglycan synthesis</keyword>
<dbReference type="GO" id="GO:0016755">
    <property type="term" value="F:aminoacyltransferase activity"/>
    <property type="evidence" value="ECO:0007669"/>
    <property type="project" value="InterPro"/>
</dbReference>
<evidence type="ECO:0008006" key="9">
    <source>
        <dbReference type="Google" id="ProtNLM"/>
    </source>
</evidence>
<dbReference type="InterPro" id="IPR016181">
    <property type="entry name" value="Acyl_CoA_acyltransferase"/>
</dbReference>
<proteinExistence type="inferred from homology"/>
<dbReference type="GO" id="GO:0008360">
    <property type="term" value="P:regulation of cell shape"/>
    <property type="evidence" value="ECO:0007669"/>
    <property type="project" value="UniProtKB-KW"/>
</dbReference>
<dbReference type="PROSITE" id="PS51191">
    <property type="entry name" value="FEMABX"/>
    <property type="match status" value="1"/>
</dbReference>
<evidence type="ECO:0000313" key="8">
    <source>
        <dbReference type="Proteomes" id="UP000178176"/>
    </source>
</evidence>
<evidence type="ECO:0000313" key="7">
    <source>
        <dbReference type="EMBL" id="OGC91636.1"/>
    </source>
</evidence>
<evidence type="ECO:0000256" key="4">
    <source>
        <dbReference type="ARBA" id="ARBA00022984"/>
    </source>
</evidence>
<evidence type="ECO:0000256" key="3">
    <source>
        <dbReference type="ARBA" id="ARBA00022960"/>
    </source>
</evidence>
<dbReference type="InterPro" id="IPR050644">
    <property type="entry name" value="PG_Glycine_Bridge_Synth"/>
</dbReference>
<keyword evidence="2" id="KW-0808">Transferase</keyword>
<evidence type="ECO:0000256" key="1">
    <source>
        <dbReference type="ARBA" id="ARBA00009943"/>
    </source>
</evidence>
<dbReference type="GO" id="GO:0009252">
    <property type="term" value="P:peptidoglycan biosynthetic process"/>
    <property type="evidence" value="ECO:0007669"/>
    <property type="project" value="UniProtKB-KW"/>
</dbReference>
<dbReference type="PANTHER" id="PTHR36174">
    <property type="entry name" value="LIPID II:GLYCINE GLYCYLTRANSFERASE"/>
    <property type="match status" value="1"/>
</dbReference>
<gene>
    <name evidence="7" type="ORF">A2876_03725</name>
</gene>
<dbReference type="AlphaFoldDB" id="A0A1F4YD06"/>
<evidence type="ECO:0000256" key="2">
    <source>
        <dbReference type="ARBA" id="ARBA00022679"/>
    </source>
</evidence>
<dbReference type="GO" id="GO:0071555">
    <property type="term" value="P:cell wall organization"/>
    <property type="evidence" value="ECO:0007669"/>
    <property type="project" value="UniProtKB-KW"/>
</dbReference>
<keyword evidence="5" id="KW-0012">Acyltransferase</keyword>
<evidence type="ECO:0000256" key="5">
    <source>
        <dbReference type="ARBA" id="ARBA00023315"/>
    </source>
</evidence>
<evidence type="ECO:0000256" key="6">
    <source>
        <dbReference type="ARBA" id="ARBA00023316"/>
    </source>
</evidence>
<comment type="similarity">
    <text evidence="1">Belongs to the FemABX family.</text>
</comment>
<sequence length="304" mass="35394">MDIVGFWPFAKKESSWQSGKNAVGLEIGEDMRQSEAYAQYMKCIGWEVEKIPGTRCQIFVRRLGVLGAVAKLQRTRLPLPWTVIDKILRKNRVILMRVEPLNCNFSAEEFEKAGYKSEREPLRATKTIRINLNKNPQELLFSFKRARSWINKLVKNKHKVEIGNFDKFFEVWKKATRIQNIWSSSKKDFDNLWGSFGENAFSITIDDICGCLILMHDKVAYYYYGAALPAAKGQNLPYLTIWEAMREARKRGAKVWDWEGVYDPRFPNPKWKGFTQFKNTFGGEEVWFPGSFGKMTLRNLFPTT</sequence>
<dbReference type="Proteomes" id="UP000178176">
    <property type="component" value="Unassembled WGS sequence"/>
</dbReference>
<comment type="caution">
    <text evidence="7">The sequence shown here is derived from an EMBL/GenBank/DDBJ whole genome shotgun (WGS) entry which is preliminary data.</text>
</comment>
<keyword evidence="3" id="KW-0133">Cell shape</keyword>
<dbReference type="SUPFAM" id="SSF55729">
    <property type="entry name" value="Acyl-CoA N-acyltransferases (Nat)"/>
    <property type="match status" value="1"/>
</dbReference>
<organism evidence="7 8">
    <name type="scientific">Candidatus Amesbacteria bacterium RIFCSPHIGHO2_01_FULL_48_32b</name>
    <dbReference type="NCBI Taxonomy" id="1797253"/>
    <lineage>
        <taxon>Bacteria</taxon>
        <taxon>Candidatus Amesiibacteriota</taxon>
    </lineage>
</organism>
<accession>A0A1F4YD06</accession>
<keyword evidence="6" id="KW-0961">Cell wall biogenesis/degradation</keyword>
<reference evidence="7 8" key="1">
    <citation type="journal article" date="2016" name="Nat. Commun.">
        <title>Thousands of microbial genomes shed light on interconnected biogeochemical processes in an aquifer system.</title>
        <authorList>
            <person name="Anantharaman K."/>
            <person name="Brown C.T."/>
            <person name="Hug L.A."/>
            <person name="Sharon I."/>
            <person name="Castelle C.J."/>
            <person name="Probst A.J."/>
            <person name="Thomas B.C."/>
            <person name="Singh A."/>
            <person name="Wilkins M.J."/>
            <person name="Karaoz U."/>
            <person name="Brodie E.L."/>
            <person name="Williams K.H."/>
            <person name="Hubbard S.S."/>
            <person name="Banfield J.F."/>
        </authorList>
    </citation>
    <scope>NUCLEOTIDE SEQUENCE [LARGE SCALE GENOMIC DNA]</scope>
</reference>
<name>A0A1F4YD06_9BACT</name>
<protein>
    <recommendedName>
        <fullName evidence="9">BioF2-like acetyltransferase domain-containing protein</fullName>
    </recommendedName>
</protein>
<dbReference type="Gene3D" id="3.40.630.30">
    <property type="match status" value="1"/>
</dbReference>